<dbReference type="AlphaFoldDB" id="A8SHQ3"/>
<evidence type="ECO:0000256" key="1">
    <source>
        <dbReference type="SAM" id="Phobius"/>
    </source>
</evidence>
<dbReference type="HOGENOM" id="CLU_3373866_0_0_9"/>
<keyword evidence="1" id="KW-0472">Membrane</keyword>
<comment type="caution">
    <text evidence="2">The sequence shown here is derived from an EMBL/GenBank/DDBJ whole genome shotgun (WGS) entry which is preliminary data.</text>
</comment>
<dbReference type="EMBL" id="ABED02000029">
    <property type="protein sequence ID" value="EDP20640.1"/>
    <property type="molecule type" value="Genomic_DNA"/>
</dbReference>
<name>A8SHQ3_9FIRM</name>
<accession>A8SHQ3</accession>
<sequence length="34" mass="3824">MLHSQKISTDTIASFFVAFYNINTVSLFCILLKG</sequence>
<protein>
    <submittedName>
        <fullName evidence="2">Uncharacterized protein</fullName>
    </submittedName>
</protein>
<dbReference type="Proteomes" id="UP000005945">
    <property type="component" value="Unassembled WGS sequence"/>
</dbReference>
<keyword evidence="1" id="KW-0812">Transmembrane</keyword>
<organism evidence="2 3">
    <name type="scientific">Faecalibacterium prausnitzii M21/2</name>
    <dbReference type="NCBI Taxonomy" id="411485"/>
    <lineage>
        <taxon>Bacteria</taxon>
        <taxon>Bacillati</taxon>
        <taxon>Bacillota</taxon>
        <taxon>Clostridia</taxon>
        <taxon>Eubacteriales</taxon>
        <taxon>Oscillospiraceae</taxon>
        <taxon>Faecalibacterium</taxon>
    </lineage>
</organism>
<proteinExistence type="predicted"/>
<gene>
    <name evidence="2" type="ORF">FAEPRAM212_03437</name>
</gene>
<keyword evidence="1" id="KW-1133">Transmembrane helix</keyword>
<evidence type="ECO:0000313" key="3">
    <source>
        <dbReference type="Proteomes" id="UP000005945"/>
    </source>
</evidence>
<evidence type="ECO:0000313" key="2">
    <source>
        <dbReference type="EMBL" id="EDP20640.1"/>
    </source>
</evidence>
<reference evidence="2 3" key="1">
    <citation type="submission" date="2007-09" db="EMBL/GenBank/DDBJ databases">
        <title>Draft genome sequence of Faecalibacterium prausnitzii M21/2.</title>
        <authorList>
            <person name="Sudarsanam P."/>
            <person name="Ley R."/>
            <person name="Guruge J."/>
            <person name="Turnbaugh P.J."/>
            <person name="Mahowald M."/>
            <person name="Liep D."/>
            <person name="Gordon J."/>
        </authorList>
    </citation>
    <scope>NUCLEOTIDE SEQUENCE [LARGE SCALE GENOMIC DNA]</scope>
    <source>
        <strain evidence="2 3">M21/2</strain>
    </source>
</reference>
<feature type="transmembrane region" description="Helical" evidence="1">
    <location>
        <begin position="12"/>
        <end position="32"/>
    </location>
</feature>
<reference evidence="2 3" key="2">
    <citation type="submission" date="2007-09" db="EMBL/GenBank/DDBJ databases">
        <authorList>
            <person name="Fulton L."/>
            <person name="Clifton S."/>
            <person name="Fulton B."/>
            <person name="Xu J."/>
            <person name="Minx P."/>
            <person name="Pepin K.H."/>
            <person name="Johnson M."/>
            <person name="Thiruvilangam P."/>
            <person name="Bhonagiri V."/>
            <person name="Nash W.E."/>
            <person name="Mardis E.R."/>
            <person name="Wilson R.K."/>
        </authorList>
    </citation>
    <scope>NUCLEOTIDE SEQUENCE [LARGE SCALE GENOMIC DNA]</scope>
    <source>
        <strain evidence="2 3">M21/2</strain>
    </source>
</reference>